<evidence type="ECO:0000256" key="5">
    <source>
        <dbReference type="ARBA" id="ARBA00022989"/>
    </source>
</evidence>
<evidence type="ECO:0000256" key="3">
    <source>
        <dbReference type="ARBA" id="ARBA00022475"/>
    </source>
</evidence>
<organism evidence="10 11">
    <name type="scientific">Vibrio algivorus</name>
    <dbReference type="NCBI Taxonomy" id="1667024"/>
    <lineage>
        <taxon>Bacteria</taxon>
        <taxon>Pseudomonadati</taxon>
        <taxon>Pseudomonadota</taxon>
        <taxon>Gammaproteobacteria</taxon>
        <taxon>Vibrionales</taxon>
        <taxon>Vibrionaceae</taxon>
        <taxon>Vibrio</taxon>
    </lineage>
</organism>
<feature type="transmembrane region" description="Helical" evidence="8">
    <location>
        <begin position="20"/>
        <end position="39"/>
    </location>
</feature>
<dbReference type="PANTHER" id="PTHR30558:SF15">
    <property type="entry name" value="BIOPOLYMER TRANSPORT PROTEIN EXBD1"/>
    <property type="match status" value="1"/>
</dbReference>
<keyword evidence="12" id="KW-1185">Reference proteome</keyword>
<evidence type="ECO:0000256" key="8">
    <source>
        <dbReference type="SAM" id="Phobius"/>
    </source>
</evidence>
<keyword evidence="7" id="KW-0813">Transport</keyword>
<dbReference type="Proteomes" id="UP001157156">
    <property type="component" value="Unassembled WGS sequence"/>
</dbReference>
<evidence type="ECO:0000313" key="11">
    <source>
        <dbReference type="Proteomes" id="UP000319828"/>
    </source>
</evidence>
<comment type="similarity">
    <text evidence="2 7">Belongs to the ExbD/TolR family.</text>
</comment>
<reference evidence="12" key="2">
    <citation type="journal article" date="2019" name="Int. J. Syst. Evol. Microbiol.">
        <title>The Global Catalogue of Microorganisms (GCM) 10K type strain sequencing project: providing services to taxonomists for standard genome sequencing and annotation.</title>
        <authorList>
            <consortium name="The Broad Institute Genomics Platform"/>
            <consortium name="The Broad Institute Genome Sequencing Center for Infectious Disease"/>
            <person name="Wu L."/>
            <person name="Ma J."/>
        </authorList>
    </citation>
    <scope>NUCLEOTIDE SEQUENCE [LARGE SCALE GENOMIC DNA]</scope>
    <source>
        <strain evidence="12">NBRC 111146</strain>
    </source>
</reference>
<reference evidence="10 11" key="3">
    <citation type="submission" date="2019-07" db="EMBL/GenBank/DDBJ databases">
        <title>The draft genome sequence of Vibrio algivorus M1486.</title>
        <authorList>
            <person name="Meng X."/>
        </authorList>
    </citation>
    <scope>NUCLEOTIDE SEQUENCE [LARGE SCALE GENOMIC DNA]</scope>
    <source>
        <strain evidence="10 11">M1486</strain>
    </source>
</reference>
<evidence type="ECO:0000256" key="7">
    <source>
        <dbReference type="RuleBase" id="RU003879"/>
    </source>
</evidence>
<evidence type="ECO:0000313" key="12">
    <source>
        <dbReference type="Proteomes" id="UP001157156"/>
    </source>
</evidence>
<proteinExistence type="inferred from homology"/>
<dbReference type="OrthoDB" id="9793581at2"/>
<evidence type="ECO:0000256" key="6">
    <source>
        <dbReference type="ARBA" id="ARBA00023136"/>
    </source>
</evidence>
<dbReference type="PANTHER" id="PTHR30558">
    <property type="entry name" value="EXBD MEMBRANE COMPONENT OF PMF-DRIVEN MACROMOLECULE IMPORT SYSTEM"/>
    <property type="match status" value="1"/>
</dbReference>
<dbReference type="Proteomes" id="UP000319828">
    <property type="component" value="Unassembled WGS sequence"/>
</dbReference>
<keyword evidence="7" id="KW-0653">Protein transport</keyword>
<evidence type="ECO:0000313" key="10">
    <source>
        <dbReference type="EMBL" id="TVO37048.1"/>
    </source>
</evidence>
<dbReference type="InterPro" id="IPR003400">
    <property type="entry name" value="ExbD"/>
</dbReference>
<dbReference type="AlphaFoldDB" id="A0A557P8U5"/>
<protein>
    <submittedName>
        <fullName evidence="10">Biopolymer transporter ExbD</fullName>
    </submittedName>
</protein>
<sequence>MIRSNSTAYSSPITPDLTPLLDIIFIVMVFLMLTASVKLSSLEVQLPSTESGETKVVEKQSITINILNQPPYWAINGKASSSWTEFQKSLTVSVAQDPKKEVIIAADKHAEIQHIVKLFGFLQQQNISATQILMEEQTNAK</sequence>
<reference evidence="9" key="1">
    <citation type="journal article" date="2014" name="Int. J. Syst. Evol. Microbiol.">
        <title>Complete genome of a new Firmicutes species belonging to the dominant human colonic microbiota ('Ruminococcus bicirculans') reveals two chromosomes and a selective capacity to utilize plant glucans.</title>
        <authorList>
            <consortium name="NISC Comparative Sequencing Program"/>
            <person name="Wegmann U."/>
            <person name="Louis P."/>
            <person name="Goesmann A."/>
            <person name="Henrissat B."/>
            <person name="Duncan S.H."/>
            <person name="Flint H.J."/>
        </authorList>
    </citation>
    <scope>NUCLEOTIDE SEQUENCE</scope>
    <source>
        <strain evidence="9">NBRC 111146</strain>
    </source>
</reference>
<evidence type="ECO:0000313" key="9">
    <source>
        <dbReference type="EMBL" id="GLT14546.1"/>
    </source>
</evidence>
<reference evidence="9" key="4">
    <citation type="submission" date="2023-01" db="EMBL/GenBank/DDBJ databases">
        <title>Draft genome sequence of Vibrio algivorus strain NBRC 111146.</title>
        <authorList>
            <person name="Sun Q."/>
            <person name="Mori K."/>
        </authorList>
    </citation>
    <scope>NUCLEOTIDE SEQUENCE</scope>
    <source>
        <strain evidence="9">NBRC 111146</strain>
    </source>
</reference>
<comment type="caution">
    <text evidence="10">The sequence shown here is derived from an EMBL/GenBank/DDBJ whole genome shotgun (WGS) entry which is preliminary data.</text>
</comment>
<dbReference type="GO" id="GO:0015031">
    <property type="term" value="P:protein transport"/>
    <property type="evidence" value="ECO:0007669"/>
    <property type="project" value="UniProtKB-KW"/>
</dbReference>
<dbReference type="Gene3D" id="3.30.420.270">
    <property type="match status" value="1"/>
</dbReference>
<keyword evidence="5 8" id="KW-1133">Transmembrane helix</keyword>
<evidence type="ECO:0000256" key="2">
    <source>
        <dbReference type="ARBA" id="ARBA00005811"/>
    </source>
</evidence>
<keyword evidence="4 7" id="KW-0812">Transmembrane</keyword>
<dbReference type="GO" id="GO:0005886">
    <property type="term" value="C:plasma membrane"/>
    <property type="evidence" value="ECO:0007669"/>
    <property type="project" value="UniProtKB-SubCell"/>
</dbReference>
<comment type="subcellular location">
    <subcellularLocation>
        <location evidence="1">Cell membrane</location>
        <topology evidence="1">Single-pass membrane protein</topology>
    </subcellularLocation>
    <subcellularLocation>
        <location evidence="7">Cell membrane</location>
        <topology evidence="7">Single-pass type II membrane protein</topology>
    </subcellularLocation>
</comment>
<accession>A0A557P8U5</accession>
<dbReference type="Pfam" id="PF02472">
    <property type="entry name" value="ExbD"/>
    <property type="match status" value="1"/>
</dbReference>
<name>A0A557P8U5_9VIBR</name>
<dbReference type="RefSeq" id="WP_089122934.1">
    <property type="nucleotide sequence ID" value="NZ_BSPV01000004.1"/>
</dbReference>
<evidence type="ECO:0000256" key="1">
    <source>
        <dbReference type="ARBA" id="ARBA00004162"/>
    </source>
</evidence>
<gene>
    <name evidence="9" type="primary">exbD1</name>
    <name evidence="10" type="ORF">FOF44_08205</name>
    <name evidence="9" type="ORF">GCM10007931_15210</name>
</gene>
<dbReference type="EMBL" id="VMKJ01000012">
    <property type="protein sequence ID" value="TVO37048.1"/>
    <property type="molecule type" value="Genomic_DNA"/>
</dbReference>
<dbReference type="GO" id="GO:0022857">
    <property type="term" value="F:transmembrane transporter activity"/>
    <property type="evidence" value="ECO:0007669"/>
    <property type="project" value="InterPro"/>
</dbReference>
<keyword evidence="6 8" id="KW-0472">Membrane</keyword>
<evidence type="ECO:0000256" key="4">
    <source>
        <dbReference type="ARBA" id="ARBA00022692"/>
    </source>
</evidence>
<dbReference type="EMBL" id="BSPV01000004">
    <property type="protein sequence ID" value="GLT14546.1"/>
    <property type="molecule type" value="Genomic_DNA"/>
</dbReference>
<keyword evidence="3" id="KW-1003">Cell membrane</keyword>